<dbReference type="Pfam" id="PF00620">
    <property type="entry name" value="RhoGAP"/>
    <property type="match status" value="1"/>
</dbReference>
<dbReference type="GO" id="GO:0007165">
    <property type="term" value="P:signal transduction"/>
    <property type="evidence" value="ECO:0007669"/>
    <property type="project" value="InterPro"/>
</dbReference>
<evidence type="ECO:0000256" key="15">
    <source>
        <dbReference type="SAM" id="Coils"/>
    </source>
</evidence>
<feature type="compositionally biased region" description="Low complexity" evidence="16">
    <location>
        <begin position="643"/>
        <end position="655"/>
    </location>
</feature>
<feature type="compositionally biased region" description="Pro residues" evidence="16">
    <location>
        <begin position="711"/>
        <end position="720"/>
    </location>
</feature>
<feature type="compositionally biased region" description="Pro residues" evidence="16">
    <location>
        <begin position="628"/>
        <end position="642"/>
    </location>
</feature>
<dbReference type="GeneTree" id="ENSGT00940000156201"/>
<feature type="compositionally biased region" description="Pro residues" evidence="16">
    <location>
        <begin position="564"/>
        <end position="576"/>
    </location>
</feature>
<keyword evidence="20" id="KW-1185">Reference proteome</keyword>
<comment type="subcellular location">
    <subcellularLocation>
        <location evidence="2">Cell junction</location>
        <location evidence="2">Tight junction</location>
    </subcellularLocation>
    <subcellularLocation>
        <location evidence="3">Cytoplasm</location>
    </subcellularLocation>
    <subcellularLocation>
        <location evidence="1">Membrane</location>
        <topology evidence="1">Peripheral membrane protein</topology>
    </subcellularLocation>
</comment>
<dbReference type="PANTHER" id="PTHR14130">
    <property type="entry name" value="3BP-1 RELATED RHOGAP"/>
    <property type="match status" value="1"/>
</dbReference>
<keyword evidence="5" id="KW-0343">GTPase activation</keyword>
<dbReference type="InterPro" id="IPR004148">
    <property type="entry name" value="BAR_dom"/>
</dbReference>
<evidence type="ECO:0000313" key="20">
    <source>
        <dbReference type="Proteomes" id="UP000265040"/>
    </source>
</evidence>
<dbReference type="GO" id="GO:0005923">
    <property type="term" value="C:bicellular tight junction"/>
    <property type="evidence" value="ECO:0007669"/>
    <property type="project" value="UniProtKB-SubCell"/>
</dbReference>
<accession>A0A3Q1I8H5</accession>
<dbReference type="InterPro" id="IPR027267">
    <property type="entry name" value="AH/BAR_dom_sf"/>
</dbReference>
<organism evidence="19 20">
    <name type="scientific">Anabas testudineus</name>
    <name type="common">Climbing perch</name>
    <name type="synonym">Anthias testudineus</name>
    <dbReference type="NCBI Taxonomy" id="64144"/>
    <lineage>
        <taxon>Eukaryota</taxon>
        <taxon>Metazoa</taxon>
        <taxon>Chordata</taxon>
        <taxon>Craniata</taxon>
        <taxon>Vertebrata</taxon>
        <taxon>Euteleostomi</taxon>
        <taxon>Actinopterygii</taxon>
        <taxon>Neopterygii</taxon>
        <taxon>Teleostei</taxon>
        <taxon>Neoteleostei</taxon>
        <taxon>Acanthomorphata</taxon>
        <taxon>Anabantaria</taxon>
        <taxon>Anabantiformes</taxon>
        <taxon>Anabantoidei</taxon>
        <taxon>Anabantidae</taxon>
        <taxon>Anabas</taxon>
    </lineage>
</organism>
<evidence type="ECO:0000259" key="17">
    <source>
        <dbReference type="PROSITE" id="PS50238"/>
    </source>
</evidence>
<dbReference type="AlphaFoldDB" id="A0A3Q1I8H5"/>
<evidence type="ECO:0000256" key="9">
    <source>
        <dbReference type="ARBA" id="ARBA00023036"/>
    </source>
</evidence>
<proteinExistence type="predicted"/>
<dbReference type="GO" id="GO:0016020">
    <property type="term" value="C:membrane"/>
    <property type="evidence" value="ECO:0007669"/>
    <property type="project" value="UniProtKB-SubCell"/>
</dbReference>
<dbReference type="FunFam" id="1.20.1270.60:FF:000019">
    <property type="entry name" value="rho GTPase-activating protein 17 isoform X1"/>
    <property type="match status" value="1"/>
</dbReference>
<dbReference type="InterPro" id="IPR008936">
    <property type="entry name" value="Rho_GTPase_activation_prot"/>
</dbReference>
<comment type="subunit">
    <text evidence="12">Component of a complex whose core is composed of ARHGAP17, AMOT, PALS1, PATJ and PARD3/PAR3. Interacts with NHERF1, FNBP1, TRIP10, CAPZA (CAPZA1, CAPZA2 or CAPZA3), CAPZB, CD2AP and SH3KBP1/CIN85.</text>
</comment>
<dbReference type="SMART" id="SM00721">
    <property type="entry name" value="BAR"/>
    <property type="match status" value="1"/>
</dbReference>
<feature type="compositionally biased region" description="Polar residues" evidence="16">
    <location>
        <begin position="760"/>
        <end position="769"/>
    </location>
</feature>
<keyword evidence="9" id="KW-0729">SH3-binding</keyword>
<feature type="compositionally biased region" description="Basic and acidic residues" evidence="16">
    <location>
        <begin position="502"/>
        <end position="514"/>
    </location>
</feature>
<keyword evidence="4" id="KW-0796">Tight junction</keyword>
<evidence type="ECO:0000256" key="14">
    <source>
        <dbReference type="ARBA" id="ARBA00083392"/>
    </source>
</evidence>
<dbReference type="InterPro" id="IPR047165">
    <property type="entry name" value="RHG17/44/SH3BP1-like"/>
</dbReference>
<feature type="domain" description="Rho-GAP" evidence="17">
    <location>
        <begin position="266"/>
        <end position="456"/>
    </location>
</feature>
<feature type="compositionally biased region" description="Pro residues" evidence="16">
    <location>
        <begin position="664"/>
        <end position="679"/>
    </location>
</feature>
<evidence type="ECO:0000256" key="12">
    <source>
        <dbReference type="ARBA" id="ARBA00065623"/>
    </source>
</evidence>
<dbReference type="Ensembl" id="ENSATET00000016770.3">
    <property type="protein sequence ID" value="ENSATEP00000016490.3"/>
    <property type="gene ID" value="ENSATEG00000011455.3"/>
</dbReference>
<feature type="region of interest" description="Disordered" evidence="16">
    <location>
        <begin position="753"/>
        <end position="785"/>
    </location>
</feature>
<dbReference type="GO" id="GO:0005829">
    <property type="term" value="C:cytosol"/>
    <property type="evidence" value="ECO:0007669"/>
    <property type="project" value="TreeGrafter"/>
</dbReference>
<evidence type="ECO:0000256" key="10">
    <source>
        <dbReference type="ARBA" id="ARBA00023136"/>
    </source>
</evidence>
<dbReference type="FunFam" id="1.10.555.10:FF:000001">
    <property type="entry name" value="Rho GTPase activating protein 44"/>
    <property type="match status" value="1"/>
</dbReference>
<dbReference type="Gene3D" id="1.10.555.10">
    <property type="entry name" value="Rho GTPase activation protein"/>
    <property type="match status" value="1"/>
</dbReference>
<keyword evidence="6" id="KW-0963">Cytoplasm</keyword>
<evidence type="ECO:0000256" key="5">
    <source>
        <dbReference type="ARBA" id="ARBA00022468"/>
    </source>
</evidence>
<evidence type="ECO:0000259" key="18">
    <source>
        <dbReference type="PROSITE" id="PS51021"/>
    </source>
</evidence>
<feature type="coiled-coil region" evidence="15">
    <location>
        <begin position="180"/>
        <end position="207"/>
    </location>
</feature>
<dbReference type="GO" id="GO:0017124">
    <property type="term" value="F:SH3 domain binding"/>
    <property type="evidence" value="ECO:0007669"/>
    <property type="project" value="UniProtKB-KW"/>
</dbReference>
<dbReference type="SMART" id="SM00324">
    <property type="entry name" value="RhoGAP"/>
    <property type="match status" value="1"/>
</dbReference>
<reference evidence="19" key="2">
    <citation type="submission" date="2025-08" db="UniProtKB">
        <authorList>
            <consortium name="Ensembl"/>
        </authorList>
    </citation>
    <scope>IDENTIFICATION</scope>
</reference>
<feature type="compositionally biased region" description="Basic and acidic residues" evidence="16">
    <location>
        <begin position="479"/>
        <end position="492"/>
    </location>
</feature>
<reference evidence="19" key="3">
    <citation type="submission" date="2025-09" db="UniProtKB">
        <authorList>
            <consortium name="Ensembl"/>
        </authorList>
    </citation>
    <scope>IDENTIFICATION</scope>
</reference>
<dbReference type="InterPro" id="IPR000198">
    <property type="entry name" value="RhoGAP_dom"/>
</dbReference>
<evidence type="ECO:0000256" key="6">
    <source>
        <dbReference type="ARBA" id="ARBA00022490"/>
    </source>
</evidence>
<evidence type="ECO:0000256" key="2">
    <source>
        <dbReference type="ARBA" id="ARBA00004435"/>
    </source>
</evidence>
<dbReference type="GO" id="GO:0005096">
    <property type="term" value="F:GTPase activator activity"/>
    <property type="evidence" value="ECO:0007669"/>
    <property type="project" value="UniProtKB-KW"/>
</dbReference>
<feature type="region of interest" description="Disordered" evidence="16">
    <location>
        <begin position="476"/>
        <end position="728"/>
    </location>
</feature>
<keyword evidence="15" id="KW-0175">Coiled coil</keyword>
<evidence type="ECO:0000256" key="16">
    <source>
        <dbReference type="SAM" id="MobiDB-lite"/>
    </source>
</evidence>
<evidence type="ECO:0000256" key="11">
    <source>
        <dbReference type="ARBA" id="ARBA00055904"/>
    </source>
</evidence>
<name>A0A3Q1I8H5_ANATE</name>
<comment type="function">
    <text evidence="11">Rho GTPase-activating protein involved in the maintenance of tight junction by regulating the activity of CDC42, thereby playing a central role in apical polarity of epithelial cells. Specifically acts as a GTPase activator for the CDC42 GTPase by converting it to an inactive GDP-bound state. The complex formed with AMOT acts by regulating the uptake of polarity proteins at tight junctions, possibly by deciding whether tight junction transmembrane proteins are recycled back to the plasma membrane or sent elsewhere. Participates in the Ca(2+)-dependent regulation of exocytosis, possibly by catalyzing GTPase activity of Rho family proteins and by inducing the reorganization of the cortical actin filaments. Acts as a GTPase activator in vitro for RAC1.</text>
</comment>
<keyword evidence="10" id="KW-0472">Membrane</keyword>
<dbReference type="SUPFAM" id="SSF48350">
    <property type="entry name" value="GTPase activation domain, GAP"/>
    <property type="match status" value="1"/>
</dbReference>
<dbReference type="GeneID" id="113156203"/>
<dbReference type="GO" id="GO:0035020">
    <property type="term" value="P:regulation of Rac protein signal transduction"/>
    <property type="evidence" value="ECO:0007669"/>
    <property type="project" value="TreeGrafter"/>
</dbReference>
<protein>
    <recommendedName>
        <fullName evidence="13">Rho GTPase-activating protein 17</fullName>
    </recommendedName>
    <alternativeName>
        <fullName evidence="14">Rho-type GTPase-activating protein 17</fullName>
    </alternativeName>
</protein>
<dbReference type="CTD" id="550254"/>
<evidence type="ECO:0000256" key="1">
    <source>
        <dbReference type="ARBA" id="ARBA00004170"/>
    </source>
</evidence>
<dbReference type="Proteomes" id="UP000265040">
    <property type="component" value="Chromosome 19"/>
</dbReference>
<keyword evidence="8" id="KW-0965">Cell junction</keyword>
<dbReference type="Gene3D" id="1.20.1270.60">
    <property type="entry name" value="Arfaptin homology (AH) domain/BAR domain"/>
    <property type="match status" value="1"/>
</dbReference>
<dbReference type="PROSITE" id="PS51021">
    <property type="entry name" value="BAR"/>
    <property type="match status" value="1"/>
</dbReference>
<keyword evidence="7" id="KW-0597">Phosphoprotein</keyword>
<dbReference type="GO" id="GO:0032956">
    <property type="term" value="P:regulation of actin cytoskeleton organization"/>
    <property type="evidence" value="ECO:0007669"/>
    <property type="project" value="TreeGrafter"/>
</dbReference>
<evidence type="ECO:0000256" key="4">
    <source>
        <dbReference type="ARBA" id="ARBA00022427"/>
    </source>
</evidence>
<evidence type="ECO:0000256" key="13">
    <source>
        <dbReference type="ARBA" id="ARBA00070237"/>
    </source>
</evidence>
<evidence type="ECO:0000256" key="8">
    <source>
        <dbReference type="ARBA" id="ARBA00022949"/>
    </source>
</evidence>
<evidence type="ECO:0000256" key="7">
    <source>
        <dbReference type="ARBA" id="ARBA00022553"/>
    </source>
</evidence>
<reference evidence="19" key="1">
    <citation type="submission" date="2021-04" db="EMBL/GenBank/DDBJ databases">
        <authorList>
            <consortium name="Wellcome Sanger Institute Data Sharing"/>
        </authorList>
    </citation>
    <scope>NUCLEOTIDE SEQUENCE [LARGE SCALE GENOMIC DNA]</scope>
</reference>
<sequence length="785" mass="85248">MKKQFNRMKQLANQTVGRAEKTEVLSDDLLQIERRMELVRVVSHNTHKRMVSCLQGHIGADAEKRHSVPRLYTGNGQKKLPLTTLSQAMVEGGNQLGEDSLMGKMMEVCGEAENRLASELMLHELQIEKEVLDPLSQLAEVDIPNILKQRKQLAKLVLDYDSARARWLQATKSIISGTNTQALTAKADLLKEEVDEAMNKVELCKDQLAADMYSFFSKEGDYARYFVMLLEAQADYHRKSLTVLESVLPAIQAQQDSWTEKPAFGTGLDEHLKRSGREIALPLEACVMMLLETGMKEEGLFRIAAGASKLKKLKAALDCSTSQLEEFYSDPHAVAGALKSYLRELPEPLMTYHLYDEWIQASSVSDPDKRLQALWVVCDQLPKNNKTNLRYLVKFLARLAQDSEVNKMTPSNISIVLGPNLLWAKTEGSLAEMAAATSVHVVAIVEPIIQHADWFFPDDVEFNVSGMFAMPTPASNHNNHLDYDCGTIEKKRPGSMVGPESDSVRKDNNPKLRDSPSAPTPLLQRNGSGGGGQAAGQLGAGTPGAGSMGPSPHTMRRGTKKQAPAPPKPSNPPPSQPCNSVNNTYCSSSQPSSHSPRPLSGHSPTSPTSPTSQPCATPRRHSSNQPPIQAPSHPPPEPPTQTGPPTQITGSPGQPCGDQHSTDPSPPGTPTPPDTPPPFTATQDIAAPPSPSPYQSGSLPRQRPVPKPRNRPSIPPPPQPTTLTNDTNGICATAYKMMDPAMSFKGLSRASVPELAVDQQPATTHGSSSLPPPKDCDLDTESTVL</sequence>
<dbReference type="RefSeq" id="XP_026206950.1">
    <property type="nucleotide sequence ID" value="XM_026351165.1"/>
</dbReference>
<dbReference type="SUPFAM" id="SSF103657">
    <property type="entry name" value="BAR/IMD domain-like"/>
    <property type="match status" value="1"/>
</dbReference>
<feature type="compositionally biased region" description="Gly residues" evidence="16">
    <location>
        <begin position="527"/>
        <end position="547"/>
    </location>
</feature>
<dbReference type="CDD" id="cd04386">
    <property type="entry name" value="RhoGAP_nadrin"/>
    <property type="match status" value="1"/>
</dbReference>
<evidence type="ECO:0000313" key="19">
    <source>
        <dbReference type="Ensembl" id="ENSATEP00000016490.3"/>
    </source>
</evidence>
<dbReference type="PROSITE" id="PS50238">
    <property type="entry name" value="RHOGAP"/>
    <property type="match status" value="1"/>
</dbReference>
<feature type="domain" description="BAR" evidence="18">
    <location>
        <begin position="14"/>
        <end position="260"/>
    </location>
</feature>
<feature type="compositionally biased region" description="Low complexity" evidence="16">
    <location>
        <begin position="587"/>
        <end position="617"/>
    </location>
</feature>
<dbReference type="PANTHER" id="PTHR14130:SF3">
    <property type="entry name" value="RHO GTPASE-ACTIVATING PROTEIN 17"/>
    <property type="match status" value="1"/>
</dbReference>
<evidence type="ECO:0000256" key="3">
    <source>
        <dbReference type="ARBA" id="ARBA00004496"/>
    </source>
</evidence>
<dbReference type="Pfam" id="PF03114">
    <property type="entry name" value="BAR"/>
    <property type="match status" value="1"/>
</dbReference>